<name>A0ACC6TAZ8_9MICC</name>
<organism evidence="1 2">
    <name type="scientific">Arthrobacter nitrophenolicus</name>
    <dbReference type="NCBI Taxonomy" id="683150"/>
    <lineage>
        <taxon>Bacteria</taxon>
        <taxon>Bacillati</taxon>
        <taxon>Actinomycetota</taxon>
        <taxon>Actinomycetes</taxon>
        <taxon>Micrococcales</taxon>
        <taxon>Micrococcaceae</taxon>
        <taxon>Arthrobacter</taxon>
    </lineage>
</organism>
<sequence>MTSNAESGPASGKGPVGASGPTRSLWLHLLTLSSAAAAAGLVLCAGAAAILDGSAGAVSALLGGLLVMLFFGISLLVGHFVGRSNPSGAIGVFVATYFIKVVGFAAVLFVVGAPQWLHGRWFVAGAVAAVVLWQAAELYGFSKARLQIYNDPETKEASDA</sequence>
<comment type="caution">
    <text evidence="1">The sequence shown here is derived from an EMBL/GenBank/DDBJ whole genome shotgun (WGS) entry which is preliminary data.</text>
</comment>
<evidence type="ECO:0000313" key="1">
    <source>
        <dbReference type="EMBL" id="MET3770864.1"/>
    </source>
</evidence>
<accession>A0ACC6TAZ8</accession>
<protein>
    <submittedName>
        <fullName evidence="1">ATP synthase protein I</fullName>
    </submittedName>
</protein>
<dbReference type="EMBL" id="JBEPNJ010000001">
    <property type="protein sequence ID" value="MET3770864.1"/>
    <property type="molecule type" value="Genomic_DNA"/>
</dbReference>
<proteinExistence type="predicted"/>
<reference evidence="1" key="1">
    <citation type="submission" date="2024-06" db="EMBL/GenBank/DDBJ databases">
        <title>Genomic Encyclopedia of Type Strains, Phase IV (KMG-IV): sequencing the most valuable type-strain genomes for metagenomic binning, comparative biology and taxonomic classification.</title>
        <authorList>
            <person name="Goeker M."/>
        </authorList>
    </citation>
    <scope>NUCLEOTIDE SEQUENCE</scope>
    <source>
        <strain evidence="1">SJCon</strain>
    </source>
</reference>
<gene>
    <name evidence="1" type="ORF">ABIC98_000488</name>
</gene>
<dbReference type="Proteomes" id="UP001549207">
    <property type="component" value="Unassembled WGS sequence"/>
</dbReference>
<evidence type="ECO:0000313" key="2">
    <source>
        <dbReference type="Proteomes" id="UP001549207"/>
    </source>
</evidence>
<keyword evidence="2" id="KW-1185">Reference proteome</keyword>